<proteinExistence type="inferred from homology"/>
<feature type="region of interest" description="Disordered" evidence="6">
    <location>
        <begin position="1"/>
        <end position="64"/>
    </location>
</feature>
<dbReference type="Pfam" id="PF08281">
    <property type="entry name" value="Sigma70_r4_2"/>
    <property type="match status" value="1"/>
</dbReference>
<keyword evidence="10" id="KW-1185">Reference proteome</keyword>
<comment type="similarity">
    <text evidence="1">Belongs to the sigma-70 factor family. ECF subfamily.</text>
</comment>
<dbReference type="NCBIfam" id="TIGR02937">
    <property type="entry name" value="sigma70-ECF"/>
    <property type="match status" value="1"/>
</dbReference>
<name>A0ABX1ATL4_9ACTN</name>
<dbReference type="InterPro" id="IPR013249">
    <property type="entry name" value="RNA_pol_sigma70_r4_t2"/>
</dbReference>
<dbReference type="InterPro" id="IPR013325">
    <property type="entry name" value="RNA_pol_sigma_r2"/>
</dbReference>
<evidence type="ECO:0000256" key="3">
    <source>
        <dbReference type="ARBA" id="ARBA00023082"/>
    </source>
</evidence>
<dbReference type="Proteomes" id="UP000746503">
    <property type="component" value="Unassembled WGS sequence"/>
</dbReference>
<evidence type="ECO:0000256" key="2">
    <source>
        <dbReference type="ARBA" id="ARBA00023015"/>
    </source>
</evidence>
<evidence type="ECO:0000313" key="10">
    <source>
        <dbReference type="Proteomes" id="UP000746503"/>
    </source>
</evidence>
<evidence type="ECO:0000313" key="9">
    <source>
        <dbReference type="EMBL" id="NJP68946.1"/>
    </source>
</evidence>
<dbReference type="Pfam" id="PF04542">
    <property type="entry name" value="Sigma70_r2"/>
    <property type="match status" value="1"/>
</dbReference>
<accession>A0ABX1ATL4</accession>
<dbReference type="PANTHER" id="PTHR43133:SF8">
    <property type="entry name" value="RNA POLYMERASE SIGMA FACTOR HI_1459-RELATED"/>
    <property type="match status" value="1"/>
</dbReference>
<feature type="domain" description="RNA polymerase sigma-70 region 2" evidence="7">
    <location>
        <begin position="97"/>
        <end position="163"/>
    </location>
</feature>
<protein>
    <submittedName>
        <fullName evidence="9">RNA polymerase sigma factor</fullName>
    </submittedName>
</protein>
<feature type="compositionally biased region" description="Low complexity" evidence="6">
    <location>
        <begin position="181"/>
        <end position="191"/>
    </location>
</feature>
<dbReference type="EMBL" id="JAAVJB010000316">
    <property type="protein sequence ID" value="NJP68946.1"/>
    <property type="molecule type" value="Genomic_DNA"/>
</dbReference>
<evidence type="ECO:0000256" key="6">
    <source>
        <dbReference type="SAM" id="MobiDB-lite"/>
    </source>
</evidence>
<keyword evidence="2" id="KW-0805">Transcription regulation</keyword>
<dbReference type="SUPFAM" id="SSF88946">
    <property type="entry name" value="Sigma2 domain of RNA polymerase sigma factors"/>
    <property type="match status" value="1"/>
</dbReference>
<dbReference type="Gene3D" id="1.10.1740.10">
    <property type="match status" value="1"/>
</dbReference>
<gene>
    <name evidence="9" type="ORF">HCJ92_22330</name>
</gene>
<keyword evidence="3" id="KW-0731">Sigma factor</keyword>
<evidence type="ECO:0000259" key="8">
    <source>
        <dbReference type="Pfam" id="PF08281"/>
    </source>
</evidence>
<evidence type="ECO:0000256" key="4">
    <source>
        <dbReference type="ARBA" id="ARBA00023125"/>
    </source>
</evidence>
<dbReference type="InterPro" id="IPR036388">
    <property type="entry name" value="WH-like_DNA-bd_sf"/>
</dbReference>
<dbReference type="CDD" id="cd06171">
    <property type="entry name" value="Sigma70_r4"/>
    <property type="match status" value="1"/>
</dbReference>
<dbReference type="InterPro" id="IPR013324">
    <property type="entry name" value="RNA_pol_sigma_r3/r4-like"/>
</dbReference>
<dbReference type="InterPro" id="IPR007627">
    <property type="entry name" value="RNA_pol_sigma70_r2"/>
</dbReference>
<dbReference type="SUPFAM" id="SSF88659">
    <property type="entry name" value="Sigma3 and sigma4 domains of RNA polymerase sigma factors"/>
    <property type="match status" value="1"/>
</dbReference>
<evidence type="ECO:0000256" key="5">
    <source>
        <dbReference type="ARBA" id="ARBA00023163"/>
    </source>
</evidence>
<feature type="domain" description="RNA polymerase sigma factor 70 region 4 type 2" evidence="8">
    <location>
        <begin position="194"/>
        <end position="246"/>
    </location>
</feature>
<dbReference type="Gene3D" id="1.10.10.10">
    <property type="entry name" value="Winged helix-like DNA-binding domain superfamily/Winged helix DNA-binding domain"/>
    <property type="match status" value="1"/>
</dbReference>
<evidence type="ECO:0000259" key="7">
    <source>
        <dbReference type="Pfam" id="PF04542"/>
    </source>
</evidence>
<keyword evidence="4" id="KW-0238">DNA-binding</keyword>
<keyword evidence="5" id="KW-0804">Transcription</keyword>
<reference evidence="9 10" key="1">
    <citation type="submission" date="2020-03" db="EMBL/GenBank/DDBJ databases">
        <title>Draft genome of Streptomyces sp. ventii, isolated from the Axial Seamount in the Pacific Ocean, and resequencing of the two type strains Streptomyces lonarensis strain NCL 716 and Streptomyces bohaiensis strain 11A07.</title>
        <authorList>
            <person name="Loughran R.M."/>
            <person name="Pfannmuller K.M."/>
            <person name="Wasson B.J."/>
            <person name="Deadmond M.C."/>
            <person name="Paddock B.E."/>
            <person name="Koyack M.J."/>
            <person name="Gallegos D.A."/>
            <person name="Mitchell E.A."/>
            <person name="Ushijima B."/>
            <person name="Saw J.H."/>
            <person name="Mcphail K.L."/>
            <person name="Videau P."/>
        </authorList>
    </citation>
    <scope>NUCLEOTIDE SEQUENCE [LARGE SCALE GENOMIC DNA]</scope>
    <source>
        <strain evidence="10">5675061</strain>
    </source>
</reference>
<dbReference type="PANTHER" id="PTHR43133">
    <property type="entry name" value="RNA POLYMERASE ECF-TYPE SIGMA FACTO"/>
    <property type="match status" value="1"/>
</dbReference>
<evidence type="ECO:0000256" key="1">
    <source>
        <dbReference type="ARBA" id="ARBA00010641"/>
    </source>
</evidence>
<dbReference type="InterPro" id="IPR014284">
    <property type="entry name" value="RNA_pol_sigma-70_dom"/>
</dbReference>
<organism evidence="9 10">
    <name type="scientific">Streptomyces spiramenti</name>
    <dbReference type="NCBI Taxonomy" id="2720606"/>
    <lineage>
        <taxon>Bacteria</taxon>
        <taxon>Bacillati</taxon>
        <taxon>Actinomycetota</taxon>
        <taxon>Actinomycetes</taxon>
        <taxon>Kitasatosporales</taxon>
        <taxon>Streptomycetaceae</taxon>
        <taxon>Streptomyces</taxon>
    </lineage>
</organism>
<sequence>MGARGSAPGSPGRTRASAGARRSRRGARVSEEVRASTVPSDTAGTEPPVPELSGGLPPPGAVPEAATPATAAVLGSLDDTVLVVRAAEGDDDAFELLVRRHSPVLLRLATRLLGDRADAEDAVQDSFVNAWRRLPEFRRQAAFLTWMYRIVTNRCLNVLRSRRPTSDLDAVAEPSAPDHQASPTRAAESSAAAEAMSRALNGLSAEQRACWVLRELHGLSYDEIADSVGITHQAVRGRIYRARRHLMEAMDAWR</sequence>
<feature type="region of interest" description="Disordered" evidence="6">
    <location>
        <begin position="168"/>
        <end position="191"/>
    </location>
</feature>
<dbReference type="InterPro" id="IPR039425">
    <property type="entry name" value="RNA_pol_sigma-70-like"/>
</dbReference>
<comment type="caution">
    <text evidence="9">The sequence shown here is derived from an EMBL/GenBank/DDBJ whole genome shotgun (WGS) entry which is preliminary data.</text>
</comment>